<proteinExistence type="predicted"/>
<protein>
    <submittedName>
        <fullName evidence="1">Uncharacterized protein</fullName>
    </submittedName>
</protein>
<name>A0ACC0VPG4_9STRA</name>
<reference evidence="1 2" key="1">
    <citation type="journal article" date="2022" name="bioRxiv">
        <title>The genome of the oomycete Peronosclerospora sorghi, a cosmopolitan pathogen of maize and sorghum, is inflated with dispersed pseudogenes.</title>
        <authorList>
            <person name="Fletcher K."/>
            <person name="Martin F."/>
            <person name="Isakeit T."/>
            <person name="Cavanaugh K."/>
            <person name="Magill C."/>
            <person name="Michelmore R."/>
        </authorList>
    </citation>
    <scope>NUCLEOTIDE SEQUENCE [LARGE SCALE GENOMIC DNA]</scope>
    <source>
        <strain evidence="1">P6</strain>
    </source>
</reference>
<comment type="caution">
    <text evidence="1">The sequence shown here is derived from an EMBL/GenBank/DDBJ whole genome shotgun (WGS) entry which is preliminary data.</text>
</comment>
<sequence length="379" mass="42215">MAFFADDLRDWQYDEWVRYSADGQDQEDVIFGTVEDDEPDNAHELMTNAMHPIEISLDLVERLSWDSSSECSTDEVEQASDLNFPTLLPLQVDAVLEDNNLRTGLISPNSGTSLSSLTRVSISSPIHQLRFFEPDLEYEGTGHLSLPFTQQLNEKEGDRKVTHCVDPKTCLSSTATCQGAEFVEIRTNVISDNTCHETSNLSSTTTRQPAESVEIRTKVISDSKSHENNLGSADHPSQVPSIAHWRRHNDRTCSGAGSIGMPKALPFTERTHSISCLRSPSFDDEDDGDFSSDDEGYSPEVHHYCTSKTGPLNAKLRRRASLTSMNFSSQRLSVNMNPAIIKRLQEAKDKLRYGLELLRSRSSVSTVTSEESYVDSPAC</sequence>
<evidence type="ECO:0000313" key="2">
    <source>
        <dbReference type="Proteomes" id="UP001163321"/>
    </source>
</evidence>
<dbReference type="Proteomes" id="UP001163321">
    <property type="component" value="Chromosome 8"/>
</dbReference>
<accession>A0ACC0VPG4</accession>
<dbReference type="EMBL" id="CM047587">
    <property type="protein sequence ID" value="KAI9907623.1"/>
    <property type="molecule type" value="Genomic_DNA"/>
</dbReference>
<keyword evidence="2" id="KW-1185">Reference proteome</keyword>
<evidence type="ECO:0000313" key="1">
    <source>
        <dbReference type="EMBL" id="KAI9907623.1"/>
    </source>
</evidence>
<organism evidence="1 2">
    <name type="scientific">Peronosclerospora sorghi</name>
    <dbReference type="NCBI Taxonomy" id="230839"/>
    <lineage>
        <taxon>Eukaryota</taxon>
        <taxon>Sar</taxon>
        <taxon>Stramenopiles</taxon>
        <taxon>Oomycota</taxon>
        <taxon>Peronosporomycetes</taxon>
        <taxon>Peronosporales</taxon>
        <taxon>Peronosporaceae</taxon>
        <taxon>Peronosclerospora</taxon>
    </lineage>
</organism>
<gene>
    <name evidence="1" type="ORF">PsorP6_002760</name>
</gene>